<protein>
    <submittedName>
        <fullName evidence="5">Fructuronate reductase</fullName>
    </submittedName>
</protein>
<gene>
    <name evidence="5" type="ORF">SAMN04489742_3931</name>
</gene>
<evidence type="ECO:0000313" key="5">
    <source>
        <dbReference type="EMBL" id="SDR09758.1"/>
    </source>
</evidence>
<feature type="domain" description="Mannitol dehydrogenase C-terminal" evidence="4">
    <location>
        <begin position="295"/>
        <end position="455"/>
    </location>
</feature>
<name>A0A1H1GA16_9MICC</name>
<comment type="catalytic activity">
    <reaction evidence="2">
        <text>D-mannitol 1-phosphate + NAD(+) = beta-D-fructose 6-phosphate + NADH + H(+)</text>
        <dbReference type="Rhea" id="RHEA:19661"/>
        <dbReference type="ChEBI" id="CHEBI:15378"/>
        <dbReference type="ChEBI" id="CHEBI:57540"/>
        <dbReference type="ChEBI" id="CHEBI:57634"/>
        <dbReference type="ChEBI" id="CHEBI:57945"/>
        <dbReference type="ChEBI" id="CHEBI:61381"/>
        <dbReference type="EC" id="1.1.1.17"/>
    </reaction>
</comment>
<dbReference type="InterPro" id="IPR050988">
    <property type="entry name" value="Mannitol_DH/Oxidoreductase"/>
</dbReference>
<dbReference type="InterPro" id="IPR036291">
    <property type="entry name" value="NAD(P)-bd_dom_sf"/>
</dbReference>
<keyword evidence="6" id="KW-1185">Reference proteome</keyword>
<evidence type="ECO:0000256" key="2">
    <source>
        <dbReference type="ARBA" id="ARBA00048615"/>
    </source>
</evidence>
<evidence type="ECO:0000256" key="1">
    <source>
        <dbReference type="ARBA" id="ARBA00023002"/>
    </source>
</evidence>
<dbReference type="PRINTS" id="PR00084">
    <property type="entry name" value="MTLDHDRGNASE"/>
</dbReference>
<feature type="domain" description="Mannitol dehydrogenase N-terminal" evidence="3">
    <location>
        <begin position="24"/>
        <end position="285"/>
    </location>
</feature>
<dbReference type="PANTHER" id="PTHR43362">
    <property type="entry name" value="MANNITOL DEHYDROGENASE DSF1-RELATED"/>
    <property type="match status" value="1"/>
</dbReference>
<dbReference type="AlphaFoldDB" id="A0A1H1GA16"/>
<dbReference type="InterPro" id="IPR013118">
    <property type="entry name" value="Mannitol_DH_C"/>
</dbReference>
<organism evidence="5 6">
    <name type="scientific">Crystallibacter crystallopoietes</name>
    <dbReference type="NCBI Taxonomy" id="37928"/>
    <lineage>
        <taxon>Bacteria</taxon>
        <taxon>Bacillati</taxon>
        <taxon>Actinomycetota</taxon>
        <taxon>Actinomycetes</taxon>
        <taxon>Micrococcales</taxon>
        <taxon>Micrococcaceae</taxon>
        <taxon>Crystallibacter</taxon>
    </lineage>
</organism>
<dbReference type="OrthoDB" id="271711at2"/>
<dbReference type="SUPFAM" id="SSF51735">
    <property type="entry name" value="NAD(P)-binding Rossmann-fold domains"/>
    <property type="match status" value="1"/>
</dbReference>
<dbReference type="InterPro" id="IPR013131">
    <property type="entry name" value="Mannitol_DH_N"/>
</dbReference>
<dbReference type="STRING" id="37928.SAMN04489742_3931"/>
<dbReference type="Gene3D" id="3.40.50.720">
    <property type="entry name" value="NAD(P)-binding Rossmann-like Domain"/>
    <property type="match status" value="1"/>
</dbReference>
<dbReference type="KEGG" id="acry:AC20117_19725"/>
<dbReference type="RefSeq" id="WP_074702128.1">
    <property type="nucleotide sequence ID" value="NZ_CP018863.1"/>
</dbReference>
<dbReference type="PANTHER" id="PTHR43362:SF1">
    <property type="entry name" value="MANNITOL DEHYDROGENASE 2-RELATED"/>
    <property type="match status" value="1"/>
</dbReference>
<evidence type="ECO:0000313" key="6">
    <source>
        <dbReference type="Proteomes" id="UP000181917"/>
    </source>
</evidence>
<proteinExistence type="predicted"/>
<dbReference type="EMBL" id="FNKH01000002">
    <property type="protein sequence ID" value="SDR09758.1"/>
    <property type="molecule type" value="Genomic_DNA"/>
</dbReference>
<dbReference type="GO" id="GO:0008926">
    <property type="term" value="F:mannitol-1-phosphate 5-dehydrogenase activity"/>
    <property type="evidence" value="ECO:0007669"/>
    <property type="project" value="UniProtKB-EC"/>
</dbReference>
<reference evidence="5 6" key="1">
    <citation type="submission" date="2016-10" db="EMBL/GenBank/DDBJ databases">
        <authorList>
            <person name="de Groot N.N."/>
        </authorList>
    </citation>
    <scope>NUCLEOTIDE SEQUENCE [LARGE SCALE GENOMIC DNA]</scope>
    <source>
        <strain evidence="5 6">DSM 20117</strain>
    </source>
</reference>
<dbReference type="Gene3D" id="1.10.1040.10">
    <property type="entry name" value="N-(1-d-carboxylethyl)-l-norvaline Dehydrogenase, domain 2"/>
    <property type="match status" value="1"/>
</dbReference>
<evidence type="ECO:0000259" key="4">
    <source>
        <dbReference type="Pfam" id="PF08125"/>
    </source>
</evidence>
<accession>A0A1H1GA16</accession>
<dbReference type="Pfam" id="PF01232">
    <property type="entry name" value="Mannitol_dh"/>
    <property type="match status" value="1"/>
</dbReference>
<dbReference type="InterPro" id="IPR008927">
    <property type="entry name" value="6-PGluconate_DH-like_C_sf"/>
</dbReference>
<dbReference type="Proteomes" id="UP000181917">
    <property type="component" value="Unassembled WGS sequence"/>
</dbReference>
<evidence type="ECO:0000259" key="3">
    <source>
        <dbReference type="Pfam" id="PF01232"/>
    </source>
</evidence>
<keyword evidence="1" id="KW-0560">Oxidoreductase</keyword>
<sequence length="480" mass="51253">MTAQTATQPLNRQTYGAGSPAPIRIIHFGLGAFHRAHQAWYTHKVDANHEWGIAAFTGRSPQAAETLEAQDGLYTLVERAEDADSFEVIESISAAYDGGNIARLAELLSQPTTAIVTLTVTEAAYNLGSDGQLDLTAEAVAADAALLSQWWKASAALTGSSGTARRGAPSTAAARLLTGLDARRRAEAGPIAVVSCDNLSANGTAARNAVRGLASAVAPELAGWIDANVSFVDTSIDRITPRTTDEDIAGVAAATGFADQSPVVTEPFHNWVLCGDFPAGRPAWEDAGAVFVDRIEHFERRKLWLLNGAHSLLAYAGQLRGSDTVAQALRDPVCAAWMDEFWNEAAEHLTEPELKVDEYRAALLERFGNSRIAHMLAQIAIDGSSKLRMRAVPVIRAERAAGRPGQAAARLIAAWIDYLAIANNDGADVRDAETDRIMPLLALVGRDQTAALVELLDPDFAAEDGIVDMVHALRGSFQDQ</sequence>
<dbReference type="InterPro" id="IPR000669">
    <property type="entry name" value="Mannitol_DH"/>
</dbReference>
<dbReference type="SUPFAM" id="SSF48179">
    <property type="entry name" value="6-phosphogluconate dehydrogenase C-terminal domain-like"/>
    <property type="match status" value="1"/>
</dbReference>
<dbReference type="InterPro" id="IPR013328">
    <property type="entry name" value="6PGD_dom2"/>
</dbReference>
<dbReference type="Pfam" id="PF08125">
    <property type="entry name" value="Mannitol_dh_C"/>
    <property type="match status" value="1"/>
</dbReference>